<name>A0ABQ4Q4R2_9BURK</name>
<sequence length="113" mass="11767">MPHPIQAVSLPGGQAFQIHAAAGARLVCLGGRAHVRPSPQWVAEHLLAPRLELGEGDELRIDGSGWLRIEAREPAELILIAPPPGALRLAASALAGAARRLLGGKRRTAGQAA</sequence>
<organism evidence="1 2">
    <name type="scientific">Noviherbaspirillum aridicola</name>
    <dbReference type="NCBI Taxonomy" id="2849687"/>
    <lineage>
        <taxon>Bacteria</taxon>
        <taxon>Pseudomonadati</taxon>
        <taxon>Pseudomonadota</taxon>
        <taxon>Betaproteobacteria</taxon>
        <taxon>Burkholderiales</taxon>
        <taxon>Oxalobacteraceae</taxon>
        <taxon>Noviherbaspirillum</taxon>
    </lineage>
</organism>
<proteinExistence type="predicted"/>
<reference evidence="1 2" key="1">
    <citation type="journal article" date="2022" name="Int. J. Syst. Evol. Microbiol.">
        <title>Noviherbaspirillum aridicola sp. nov., isolated from an arid soil in Pakistan.</title>
        <authorList>
            <person name="Khan I.U."/>
            <person name="Saqib M."/>
            <person name="Amin A."/>
            <person name="Hussain F."/>
            <person name="Li L."/>
            <person name="Liu Y.H."/>
            <person name="Fang B.Z."/>
            <person name="Ahmed I."/>
            <person name="Li W.J."/>
        </authorList>
    </citation>
    <scope>NUCLEOTIDE SEQUENCE [LARGE SCALE GENOMIC DNA]</scope>
    <source>
        <strain evidence="1 2">NCCP-691</strain>
    </source>
</reference>
<dbReference type="RefSeq" id="WP_220808352.1">
    <property type="nucleotide sequence ID" value="NZ_BPMK01000009.1"/>
</dbReference>
<protein>
    <recommendedName>
        <fullName evidence="3">DUF2917 domain-containing protein</fullName>
    </recommendedName>
</protein>
<dbReference type="Proteomes" id="UP000887222">
    <property type="component" value="Unassembled WGS sequence"/>
</dbReference>
<keyword evidence="2" id="KW-1185">Reference proteome</keyword>
<accession>A0ABQ4Q4R2</accession>
<dbReference type="EMBL" id="BPMK01000009">
    <property type="protein sequence ID" value="GIZ52186.1"/>
    <property type="molecule type" value="Genomic_DNA"/>
</dbReference>
<comment type="caution">
    <text evidence="1">The sequence shown here is derived from an EMBL/GenBank/DDBJ whole genome shotgun (WGS) entry which is preliminary data.</text>
</comment>
<evidence type="ECO:0008006" key="3">
    <source>
        <dbReference type="Google" id="ProtNLM"/>
    </source>
</evidence>
<gene>
    <name evidence="1" type="ORF">NCCP691_22000</name>
</gene>
<evidence type="ECO:0000313" key="1">
    <source>
        <dbReference type="EMBL" id="GIZ52186.1"/>
    </source>
</evidence>
<evidence type="ECO:0000313" key="2">
    <source>
        <dbReference type="Proteomes" id="UP000887222"/>
    </source>
</evidence>